<organism evidence="5 6">
    <name type="scientific">Saliphagus infecundisoli</name>
    <dbReference type="NCBI Taxonomy" id="1849069"/>
    <lineage>
        <taxon>Archaea</taxon>
        <taxon>Methanobacteriati</taxon>
        <taxon>Methanobacteriota</taxon>
        <taxon>Stenosarchaea group</taxon>
        <taxon>Halobacteria</taxon>
        <taxon>Halobacteriales</taxon>
        <taxon>Natrialbaceae</taxon>
        <taxon>Saliphagus</taxon>
    </lineage>
</organism>
<dbReference type="Proteomes" id="UP001595925">
    <property type="component" value="Unassembled WGS sequence"/>
</dbReference>
<evidence type="ECO:0000256" key="1">
    <source>
        <dbReference type="ARBA" id="ARBA00004651"/>
    </source>
</evidence>
<feature type="transmembrane region" description="Helical" evidence="2">
    <location>
        <begin position="14"/>
        <end position="35"/>
    </location>
</feature>
<dbReference type="Gene3D" id="1.10.287.70">
    <property type="match status" value="1"/>
</dbReference>
<dbReference type="InterPro" id="IPR013099">
    <property type="entry name" value="K_chnl_dom"/>
</dbReference>
<dbReference type="PANTHER" id="PTHR43833">
    <property type="entry name" value="POTASSIUM CHANNEL PROTEIN 2-RELATED-RELATED"/>
    <property type="match status" value="1"/>
</dbReference>
<keyword evidence="2" id="KW-0472">Membrane</keyword>
<dbReference type="SUPFAM" id="SSF51735">
    <property type="entry name" value="NAD(P)-binding Rossmann-fold domains"/>
    <property type="match status" value="1"/>
</dbReference>
<dbReference type="SUPFAM" id="SSF81324">
    <property type="entry name" value="Voltage-gated potassium channels"/>
    <property type="match status" value="1"/>
</dbReference>
<protein>
    <submittedName>
        <fullName evidence="5">Ion channel</fullName>
    </submittedName>
</protein>
<dbReference type="RefSeq" id="WP_224829422.1">
    <property type="nucleotide sequence ID" value="NZ_JAIVEF010000020.1"/>
</dbReference>
<dbReference type="Pfam" id="PF07885">
    <property type="entry name" value="Ion_trans_2"/>
    <property type="match status" value="1"/>
</dbReference>
<dbReference type="AlphaFoldDB" id="A0ABD5QDV3"/>
<dbReference type="GO" id="GO:0005886">
    <property type="term" value="C:plasma membrane"/>
    <property type="evidence" value="ECO:0007669"/>
    <property type="project" value="UniProtKB-SubCell"/>
</dbReference>
<dbReference type="InterPro" id="IPR050721">
    <property type="entry name" value="Trk_Ktr_HKT_K-transport"/>
</dbReference>
<keyword evidence="2" id="KW-0812">Transmembrane</keyword>
<feature type="transmembrane region" description="Helical" evidence="2">
    <location>
        <begin position="101"/>
        <end position="118"/>
    </location>
</feature>
<sequence>MLDRLADARSAGSLAVRVVVAVAVVSIATGVAAILTDPALTAAGPAAEIQAIAEFSATVVGFALLVVAWGMRRGYRVAYVAAAALVALEAVHGVVQLRLLSIPLVVLSVGGLAVLVATSERFTRSAGLTLSATQFGAVVAVVGVGCYGTAGAYALRGGFDGVGGVVDAVYFTVVTATTVGYGDVHPTSLGARLFAASLVVLGPAAVAVAAGSLFGPAVEARLAMAGRRVRAHRDGIERVAVVGFEGPARAIAERLAERAAVTIVAENQRLEGLPADVEVHAGEPTDEALLERAGVASCGGVVIADGSPDAVRATRETTAAPIVAVAADPEPAVAEGADVVIDPRSAVADAAVAAVLESSAQSASAASQSG</sequence>
<dbReference type="InterPro" id="IPR036291">
    <property type="entry name" value="NAD(P)-bd_dom_sf"/>
</dbReference>
<feature type="transmembrane region" description="Helical" evidence="2">
    <location>
        <begin position="193"/>
        <end position="214"/>
    </location>
</feature>
<dbReference type="EMBL" id="JBHSJG010000035">
    <property type="protein sequence ID" value="MFC4987926.1"/>
    <property type="molecule type" value="Genomic_DNA"/>
</dbReference>
<evidence type="ECO:0000313" key="5">
    <source>
        <dbReference type="EMBL" id="MFC4987926.1"/>
    </source>
</evidence>
<name>A0ABD5QDV3_9EURY</name>
<accession>A0ABD5QDV3</accession>
<gene>
    <name evidence="5" type="ORF">ACFPFO_09210</name>
</gene>
<dbReference type="PANTHER" id="PTHR43833:SF9">
    <property type="entry name" value="POTASSIUM CHANNEL PROTEIN YUGO-RELATED"/>
    <property type="match status" value="1"/>
</dbReference>
<evidence type="ECO:0000256" key="2">
    <source>
        <dbReference type="SAM" id="Phobius"/>
    </source>
</evidence>
<reference evidence="5 6" key="1">
    <citation type="journal article" date="2019" name="Int. J. Syst. Evol. Microbiol.">
        <title>The Global Catalogue of Microorganisms (GCM) 10K type strain sequencing project: providing services to taxonomists for standard genome sequencing and annotation.</title>
        <authorList>
            <consortium name="The Broad Institute Genomics Platform"/>
            <consortium name="The Broad Institute Genome Sequencing Center for Infectious Disease"/>
            <person name="Wu L."/>
            <person name="Ma J."/>
        </authorList>
    </citation>
    <scope>NUCLEOTIDE SEQUENCE [LARGE SCALE GENOMIC DNA]</scope>
    <source>
        <strain evidence="5 6">CGMCC 1.15824</strain>
    </source>
</reference>
<keyword evidence="2" id="KW-1133">Transmembrane helix</keyword>
<feature type="domain" description="RCK N-terminal" evidence="3">
    <location>
        <begin position="239"/>
        <end position="331"/>
    </location>
</feature>
<feature type="transmembrane region" description="Helical" evidence="2">
    <location>
        <begin position="47"/>
        <end position="70"/>
    </location>
</feature>
<keyword evidence="6" id="KW-1185">Reference proteome</keyword>
<comment type="subcellular location">
    <subcellularLocation>
        <location evidence="1">Cell membrane</location>
        <topology evidence="1">Multi-pass membrane protein</topology>
    </subcellularLocation>
</comment>
<feature type="transmembrane region" description="Helical" evidence="2">
    <location>
        <begin position="161"/>
        <end position="181"/>
    </location>
</feature>
<feature type="domain" description="Potassium channel" evidence="4">
    <location>
        <begin position="163"/>
        <end position="211"/>
    </location>
</feature>
<proteinExistence type="predicted"/>
<feature type="transmembrane region" description="Helical" evidence="2">
    <location>
        <begin position="130"/>
        <end position="155"/>
    </location>
</feature>
<dbReference type="InterPro" id="IPR003148">
    <property type="entry name" value="RCK_N"/>
</dbReference>
<evidence type="ECO:0000259" key="4">
    <source>
        <dbReference type="Pfam" id="PF07885"/>
    </source>
</evidence>
<dbReference type="Gene3D" id="3.40.50.720">
    <property type="entry name" value="NAD(P)-binding Rossmann-like Domain"/>
    <property type="match status" value="1"/>
</dbReference>
<comment type="caution">
    <text evidence="5">The sequence shown here is derived from an EMBL/GenBank/DDBJ whole genome shotgun (WGS) entry which is preliminary data.</text>
</comment>
<evidence type="ECO:0000259" key="3">
    <source>
        <dbReference type="Pfam" id="PF02254"/>
    </source>
</evidence>
<evidence type="ECO:0000313" key="6">
    <source>
        <dbReference type="Proteomes" id="UP001595925"/>
    </source>
</evidence>
<dbReference type="Pfam" id="PF02254">
    <property type="entry name" value="TrkA_N"/>
    <property type="match status" value="1"/>
</dbReference>